<reference evidence="1 2" key="1">
    <citation type="journal article" date="2017" name="Curr. Biol.">
        <title>Genome architecture and evolution of a unichromosomal asexual nematode.</title>
        <authorList>
            <person name="Fradin H."/>
            <person name="Zegar C."/>
            <person name="Gutwein M."/>
            <person name="Lucas J."/>
            <person name="Kovtun M."/>
            <person name="Corcoran D."/>
            <person name="Baugh L.R."/>
            <person name="Kiontke K."/>
            <person name="Gunsalus K."/>
            <person name="Fitch D.H."/>
            <person name="Piano F."/>
        </authorList>
    </citation>
    <scope>NUCLEOTIDE SEQUENCE [LARGE SCALE GENOMIC DNA]</scope>
    <source>
        <strain evidence="1">PF1309</strain>
    </source>
</reference>
<keyword evidence="2" id="KW-1185">Reference proteome</keyword>
<evidence type="ECO:0000313" key="2">
    <source>
        <dbReference type="Proteomes" id="UP000218231"/>
    </source>
</evidence>
<dbReference type="EMBL" id="LIAE01005563">
    <property type="protein sequence ID" value="PAV93246.1"/>
    <property type="molecule type" value="Genomic_DNA"/>
</dbReference>
<organism evidence="1 2">
    <name type="scientific">Diploscapter pachys</name>
    <dbReference type="NCBI Taxonomy" id="2018661"/>
    <lineage>
        <taxon>Eukaryota</taxon>
        <taxon>Metazoa</taxon>
        <taxon>Ecdysozoa</taxon>
        <taxon>Nematoda</taxon>
        <taxon>Chromadorea</taxon>
        <taxon>Rhabditida</taxon>
        <taxon>Rhabditina</taxon>
        <taxon>Rhabditomorpha</taxon>
        <taxon>Rhabditoidea</taxon>
        <taxon>Rhabditidae</taxon>
        <taxon>Diploscapter</taxon>
    </lineage>
</organism>
<comment type="caution">
    <text evidence="1">The sequence shown here is derived from an EMBL/GenBank/DDBJ whole genome shotgun (WGS) entry which is preliminary data.</text>
</comment>
<gene>
    <name evidence="1" type="ORF">WR25_04330</name>
</gene>
<protein>
    <submittedName>
        <fullName evidence="1">Uncharacterized protein</fullName>
    </submittedName>
</protein>
<sequence length="255" mass="26601">MRGQMPIDAIGRDVQFAVGEPFDVEIGLGERPVAGDRGRARPIEALGRLIQPEAAGVARRRFVQLGIGLGVEAGVGPIAGDWIDFWIGHHAPQLKTAGTSSAPAALLTDASRPAPAVASAAEEGQQIVGQSVPMRGEQAVGGAVIFHQLAVRDRLCRGATGGIDRHRHVGRAVDDQSRHAEGAEASVGFSPACIAVAVAASSTASLTGWLITPTPKNCLKKVLRKKCARSFWMFSPISARSASATPFGLSSVFSI</sequence>
<evidence type="ECO:0000313" key="1">
    <source>
        <dbReference type="EMBL" id="PAV93246.1"/>
    </source>
</evidence>
<dbReference type="AlphaFoldDB" id="A0A2A2M468"/>
<accession>A0A2A2M468</accession>
<proteinExistence type="predicted"/>
<name>A0A2A2M468_9BILA</name>
<dbReference type="Proteomes" id="UP000218231">
    <property type="component" value="Unassembled WGS sequence"/>
</dbReference>